<keyword evidence="3 6" id="KW-0808">Transferase</keyword>
<dbReference type="Gene3D" id="3.40.50.150">
    <property type="entry name" value="Vaccinia Virus protein VP39"/>
    <property type="match status" value="1"/>
</dbReference>
<keyword evidence="7" id="KW-1185">Reference proteome</keyword>
<dbReference type="AlphaFoldDB" id="F4GYG3"/>
<feature type="region of interest" description="Disordered" evidence="4">
    <location>
        <begin position="1"/>
        <end position="29"/>
    </location>
</feature>
<dbReference type="eggNOG" id="COG2226">
    <property type="taxonomic scope" value="Bacteria"/>
</dbReference>
<evidence type="ECO:0000256" key="4">
    <source>
        <dbReference type="SAM" id="MobiDB-lite"/>
    </source>
</evidence>
<dbReference type="EMBL" id="CP002666">
    <property type="protein sequence ID" value="AEE45952.1"/>
    <property type="molecule type" value="Genomic_DNA"/>
</dbReference>
<dbReference type="STRING" id="590998.Celf_1822"/>
<feature type="compositionally biased region" description="Low complexity" evidence="4">
    <location>
        <begin position="11"/>
        <end position="26"/>
    </location>
</feature>
<dbReference type="PANTHER" id="PTHR44942">
    <property type="entry name" value="METHYLTRANSF_11 DOMAIN-CONTAINING PROTEIN"/>
    <property type="match status" value="1"/>
</dbReference>
<dbReference type="Proteomes" id="UP000008460">
    <property type="component" value="Chromosome"/>
</dbReference>
<name>F4GYG3_CELFA</name>
<organism evidence="6 7">
    <name type="scientific">Cellulomonas fimi (strain ATCC 484 / DSM 20113 / JCM 1341 / CCUG 24087 / LMG 16345 / NBRC 15513 / NCIMB 8980 / NCTC 7547 / NRS-133)</name>
    <dbReference type="NCBI Taxonomy" id="590998"/>
    <lineage>
        <taxon>Bacteria</taxon>
        <taxon>Bacillati</taxon>
        <taxon>Actinomycetota</taxon>
        <taxon>Actinomycetes</taxon>
        <taxon>Micrococcales</taxon>
        <taxon>Cellulomonadaceae</taxon>
        <taxon>Cellulomonas</taxon>
    </lineage>
</organism>
<evidence type="ECO:0000256" key="3">
    <source>
        <dbReference type="ARBA" id="ARBA00022679"/>
    </source>
</evidence>
<dbReference type="Pfam" id="PF08241">
    <property type="entry name" value="Methyltransf_11"/>
    <property type="match status" value="1"/>
</dbReference>
<evidence type="ECO:0000259" key="5">
    <source>
        <dbReference type="Pfam" id="PF08241"/>
    </source>
</evidence>
<evidence type="ECO:0000313" key="6">
    <source>
        <dbReference type="EMBL" id="AEE45952.1"/>
    </source>
</evidence>
<keyword evidence="2 6" id="KW-0489">Methyltransferase</keyword>
<feature type="domain" description="Methyltransferase type 11" evidence="5">
    <location>
        <begin position="73"/>
        <end position="161"/>
    </location>
</feature>
<reference evidence="6 7" key="1">
    <citation type="submission" date="2011-04" db="EMBL/GenBank/DDBJ databases">
        <title>Complete sequence of Cellulomonas fimi ATCC 484.</title>
        <authorList>
            <consortium name="US DOE Joint Genome Institute"/>
            <person name="Lucas S."/>
            <person name="Han J."/>
            <person name="Lapidus A."/>
            <person name="Cheng J.-F."/>
            <person name="Goodwin L."/>
            <person name="Pitluck S."/>
            <person name="Peters L."/>
            <person name="Chertkov O."/>
            <person name="Detter J.C."/>
            <person name="Han C."/>
            <person name="Tapia R."/>
            <person name="Land M."/>
            <person name="Hauser L."/>
            <person name="Kyrpides N."/>
            <person name="Ivanova N."/>
            <person name="Ovchinnikova G."/>
            <person name="Pagani I."/>
            <person name="Mead D."/>
            <person name="Brumm P."/>
            <person name="Woyke T."/>
        </authorList>
    </citation>
    <scope>NUCLEOTIDE SEQUENCE [LARGE SCALE GENOMIC DNA]</scope>
    <source>
        <strain evidence="7">ATCC 484 / DSM 20113 / JCM 1341 / NBRC 15513 / NCIMB 8980 / NCTC 7547</strain>
    </source>
</reference>
<proteinExistence type="inferred from homology"/>
<dbReference type="PANTHER" id="PTHR44942:SF4">
    <property type="entry name" value="METHYLTRANSFERASE TYPE 11 DOMAIN-CONTAINING PROTEIN"/>
    <property type="match status" value="1"/>
</dbReference>
<evidence type="ECO:0000256" key="1">
    <source>
        <dbReference type="ARBA" id="ARBA00008361"/>
    </source>
</evidence>
<comment type="similarity">
    <text evidence="1">Belongs to the methyltransferase superfamily.</text>
</comment>
<dbReference type="SUPFAM" id="SSF53335">
    <property type="entry name" value="S-adenosyl-L-methionine-dependent methyltransferases"/>
    <property type="match status" value="1"/>
</dbReference>
<accession>F4GYG3</accession>
<sequence length="282" mass="30365">MRCAHPPTARRPPTGGRRSTRAPPRSYAATVPDPGHFDALADVYDRARPPYPAALWDRLRTLGVLRPGARVVELGAGSGLATGPLVRAGATVTAVEPGPALARLLRARWPDVTVHEATAERVALPHASFDLAVAATSVHWLDLDVVLPKLHRALVPGGALAVWRHVFGDPQAPVTPFRQRVADVVARRGAVPARPGPGELDTTAWSARLAAGGWFRVVDVAHLRWTVVLDAEQVRDLFLTFSDWRPDEADAVAHAVRDLGGRVTEHYVTPLVVLARAATPVR</sequence>
<evidence type="ECO:0000313" key="7">
    <source>
        <dbReference type="Proteomes" id="UP000008460"/>
    </source>
</evidence>
<dbReference type="HOGENOM" id="CLU_049344_7_1_11"/>
<dbReference type="KEGG" id="cfi:Celf_1822"/>
<dbReference type="GO" id="GO:0008757">
    <property type="term" value="F:S-adenosylmethionine-dependent methyltransferase activity"/>
    <property type="evidence" value="ECO:0007669"/>
    <property type="project" value="InterPro"/>
</dbReference>
<protein>
    <submittedName>
        <fullName evidence="6">Methyltransferase type 11</fullName>
    </submittedName>
</protein>
<dbReference type="GO" id="GO:0032259">
    <property type="term" value="P:methylation"/>
    <property type="evidence" value="ECO:0007669"/>
    <property type="project" value="UniProtKB-KW"/>
</dbReference>
<dbReference type="InterPro" id="IPR029063">
    <property type="entry name" value="SAM-dependent_MTases_sf"/>
</dbReference>
<dbReference type="InterPro" id="IPR051052">
    <property type="entry name" value="Diverse_substrate_MTase"/>
</dbReference>
<evidence type="ECO:0000256" key="2">
    <source>
        <dbReference type="ARBA" id="ARBA00022603"/>
    </source>
</evidence>
<dbReference type="CDD" id="cd02440">
    <property type="entry name" value="AdoMet_MTases"/>
    <property type="match status" value="1"/>
</dbReference>
<gene>
    <name evidence="6" type="ordered locus">Celf_1822</name>
</gene>
<dbReference type="InterPro" id="IPR013216">
    <property type="entry name" value="Methyltransf_11"/>
</dbReference>